<dbReference type="PANTHER" id="PTHR48424:SF3">
    <property type="entry name" value="DYNEIN LIGHT CHAIN-RELATED"/>
    <property type="match status" value="1"/>
</dbReference>
<reference evidence="1" key="2">
    <citation type="submission" date="2025-09" db="UniProtKB">
        <authorList>
            <consortium name="Ensembl"/>
        </authorList>
    </citation>
    <scope>IDENTIFICATION</scope>
</reference>
<accession>A0A8C8DF22</accession>
<reference evidence="1" key="1">
    <citation type="submission" date="2025-08" db="UniProtKB">
        <authorList>
            <consortium name="Ensembl"/>
        </authorList>
    </citation>
    <scope>IDENTIFICATION</scope>
</reference>
<dbReference type="GeneTree" id="ENSGT00390000001618"/>
<sequence>MLLRYVFEKQDGHLAQVEVDEMLGLMGHIAAKVPPYDAMPGGVVLLVKLLGGAERNALMNQTDVFLDIVLLQCLRGALHCVLLHLLRHVRIFYDCFSVRHGTWHPWELLFYQRCITISITATAQFLWIRF</sequence>
<keyword evidence="2" id="KW-1185">Reference proteome</keyword>
<name>A0A8C8DF22_ONCTS</name>
<evidence type="ECO:0000313" key="2">
    <source>
        <dbReference type="Proteomes" id="UP000694402"/>
    </source>
</evidence>
<organism evidence="1 2">
    <name type="scientific">Oncorhynchus tshawytscha</name>
    <name type="common">Chinook salmon</name>
    <name type="synonym">Salmo tshawytscha</name>
    <dbReference type="NCBI Taxonomy" id="74940"/>
    <lineage>
        <taxon>Eukaryota</taxon>
        <taxon>Metazoa</taxon>
        <taxon>Chordata</taxon>
        <taxon>Craniata</taxon>
        <taxon>Vertebrata</taxon>
        <taxon>Euteleostomi</taxon>
        <taxon>Actinopterygii</taxon>
        <taxon>Neopterygii</taxon>
        <taxon>Teleostei</taxon>
        <taxon>Protacanthopterygii</taxon>
        <taxon>Salmoniformes</taxon>
        <taxon>Salmonidae</taxon>
        <taxon>Salmoninae</taxon>
        <taxon>Oncorhynchus</taxon>
    </lineage>
</organism>
<evidence type="ECO:0000313" key="1">
    <source>
        <dbReference type="Ensembl" id="ENSOTSP00005023434.1"/>
    </source>
</evidence>
<protein>
    <submittedName>
        <fullName evidence="1">Uncharacterized protein</fullName>
    </submittedName>
</protein>
<dbReference type="AlphaFoldDB" id="A0A8C8DF22"/>
<dbReference type="Proteomes" id="UP000694402">
    <property type="component" value="Unassembled WGS sequence"/>
</dbReference>
<dbReference type="PANTHER" id="PTHR48424">
    <property type="entry name" value="DYNEIN LIGHT CHAIN-RELATED"/>
    <property type="match status" value="1"/>
</dbReference>
<proteinExistence type="predicted"/>
<dbReference type="Ensembl" id="ENSOTST00005025385.2">
    <property type="protein sequence ID" value="ENSOTSP00005023434.1"/>
    <property type="gene ID" value="ENSOTSG00005011144.2"/>
</dbReference>